<dbReference type="InterPro" id="IPR011047">
    <property type="entry name" value="Quinoprotein_ADH-like_sf"/>
</dbReference>
<name>A0A830H7V0_9CHLO</name>
<accession>A0A830H7V0</accession>
<dbReference type="SUPFAM" id="SSF50998">
    <property type="entry name" value="Quinoprotein alcohol dehydrogenase-like"/>
    <property type="match status" value="1"/>
</dbReference>
<dbReference type="Proteomes" id="UP000660262">
    <property type="component" value="Unassembled WGS sequence"/>
</dbReference>
<protein>
    <submittedName>
        <fullName evidence="2">Uncharacterized protein</fullName>
    </submittedName>
</protein>
<evidence type="ECO:0000313" key="3">
    <source>
        <dbReference type="Proteomes" id="UP000660262"/>
    </source>
</evidence>
<evidence type="ECO:0000313" key="2">
    <source>
        <dbReference type="EMBL" id="GHP02393.1"/>
    </source>
</evidence>
<feature type="region of interest" description="Disordered" evidence="1">
    <location>
        <begin position="228"/>
        <end position="250"/>
    </location>
</feature>
<feature type="region of interest" description="Disordered" evidence="1">
    <location>
        <begin position="581"/>
        <end position="672"/>
    </location>
</feature>
<dbReference type="InterPro" id="IPR015943">
    <property type="entry name" value="WD40/YVTN_repeat-like_dom_sf"/>
</dbReference>
<feature type="compositionally biased region" description="Low complexity" evidence="1">
    <location>
        <begin position="548"/>
        <end position="557"/>
    </location>
</feature>
<feature type="compositionally biased region" description="Low complexity" evidence="1">
    <location>
        <begin position="507"/>
        <end position="532"/>
    </location>
</feature>
<dbReference type="AlphaFoldDB" id="A0A830H7V0"/>
<reference evidence="2" key="1">
    <citation type="submission" date="2020-10" db="EMBL/GenBank/DDBJ databases">
        <title>Unveiling of a novel bifunctional photoreceptor, Dualchrome1, isolated from a cosmopolitan green alga.</title>
        <authorList>
            <person name="Suzuki S."/>
            <person name="Kawachi M."/>
        </authorList>
    </citation>
    <scope>NUCLEOTIDE SEQUENCE</scope>
    <source>
        <strain evidence="2">NIES 2893</strain>
    </source>
</reference>
<sequence>MATALSGLVGPASFPYKRPQPYQLVHELLTDVVEAAVSVAGAAETVRLEEDRRRRATTHASRLDKRLEAPAEATCFAVAPDGSHTFAGTASGELMACDTETGEKVASISVHASAVHAIAVTTARIAPEDMRDPQVSVDGTQSPTQTLSPPMPIVVTRVASVSDDLVCVYQLDEANNVLVQVAQGTPPPPPPGDLEQAGSWSLAFSSAARDVVLATAAGHVAVYRLPKNASDAPDKPQAPPEKGAKGKKAAEAAAESLPALRCVAMASAASAARGGADGAAAGAPTVHAISRPLSEDRTFGGDTFAFYAYWPGARSIAYFSVDASYARLPPDGETTVDETPMLTFAFPAPVVCSAVRPDGAALLFGLTDGSVYLVNECTGVRKLMLRLESTVPVAAAFLSGSEKLDDTVVLADNSGGVYLAKSNERGFKKFDQPLGAAATSMHGVPGFPYAIIATAKRVAAYCADELDTIMDFAPAEGTSIWAMPVSFSSESGHLVMATVPIAAEAPETTESAPAEAAESQAAAEGGAEAAAEGADDKAPEAAEETVDAEATAAAPSPSEVSLHIFRVPWHRPSAVRVPALSGLSRGQSGPGSALNTPRSVRMGISGTPRSARKSVIGSAARRSIAGSLHTPSRSPERQSMSGRASMTGMSIGRGSVVDGTDTPRSGVSMASMGTSVGTRTRSLITYLSDPCAPNVTELGLPEPPKKDVFEQVRHALFQGRNNRARRLAKLKAESLPSESA</sequence>
<evidence type="ECO:0000256" key="1">
    <source>
        <dbReference type="SAM" id="MobiDB-lite"/>
    </source>
</evidence>
<comment type="caution">
    <text evidence="2">The sequence shown here is derived from an EMBL/GenBank/DDBJ whole genome shotgun (WGS) entry which is preliminary data.</text>
</comment>
<dbReference type="Gene3D" id="2.130.10.10">
    <property type="entry name" value="YVTN repeat-like/Quinoprotein amine dehydrogenase"/>
    <property type="match status" value="1"/>
</dbReference>
<feature type="compositionally biased region" description="Polar residues" evidence="1">
    <location>
        <begin position="629"/>
        <end position="648"/>
    </location>
</feature>
<gene>
    <name evidence="2" type="ORF">PPROV_000115000</name>
</gene>
<dbReference type="EMBL" id="BNJQ01000003">
    <property type="protein sequence ID" value="GHP02393.1"/>
    <property type="molecule type" value="Genomic_DNA"/>
</dbReference>
<keyword evidence="3" id="KW-1185">Reference proteome</keyword>
<feature type="region of interest" description="Disordered" evidence="1">
    <location>
        <begin position="507"/>
        <end position="557"/>
    </location>
</feature>
<proteinExistence type="predicted"/>
<organism evidence="2 3">
    <name type="scientific">Pycnococcus provasolii</name>
    <dbReference type="NCBI Taxonomy" id="41880"/>
    <lineage>
        <taxon>Eukaryota</taxon>
        <taxon>Viridiplantae</taxon>
        <taxon>Chlorophyta</taxon>
        <taxon>Pseudoscourfieldiophyceae</taxon>
        <taxon>Pseudoscourfieldiales</taxon>
        <taxon>Pycnococcaceae</taxon>
        <taxon>Pycnococcus</taxon>
    </lineage>
</organism>